<dbReference type="GO" id="GO:0016614">
    <property type="term" value="F:oxidoreductase activity, acting on CH-OH group of donors"/>
    <property type="evidence" value="ECO:0007669"/>
    <property type="project" value="InterPro"/>
</dbReference>
<dbReference type="GO" id="GO:0016020">
    <property type="term" value="C:membrane"/>
    <property type="evidence" value="ECO:0007669"/>
    <property type="project" value="InterPro"/>
</dbReference>
<keyword evidence="9" id="KW-0812">Transmembrane</keyword>
<comment type="caution">
    <text evidence="11">The sequence shown here is derived from an EMBL/GenBank/DDBJ whole genome shotgun (WGS) entry which is preliminary data.</text>
</comment>
<dbReference type="PIRSF" id="PIRSF000018">
    <property type="entry name" value="Mb_ADH_cyt_c"/>
    <property type="match status" value="1"/>
</dbReference>
<feature type="transmembrane region" description="Helical" evidence="9">
    <location>
        <begin position="24"/>
        <end position="47"/>
    </location>
</feature>
<evidence type="ECO:0000256" key="6">
    <source>
        <dbReference type="PIRSR" id="PIRSR000018-50"/>
    </source>
</evidence>
<feature type="binding site" description="covalent" evidence="6">
    <location>
        <position position="223"/>
    </location>
    <ligand>
        <name>heme c</name>
        <dbReference type="ChEBI" id="CHEBI:61717"/>
        <label>2</label>
    </ligand>
</feature>
<dbReference type="PANTHER" id="PTHR35008:SF4">
    <property type="entry name" value="BLL4482 PROTEIN"/>
    <property type="match status" value="1"/>
</dbReference>
<organism evidence="11 12">
    <name type="scientific">Candidimonas nitroreducens</name>
    <dbReference type="NCBI Taxonomy" id="683354"/>
    <lineage>
        <taxon>Bacteria</taxon>
        <taxon>Pseudomonadati</taxon>
        <taxon>Pseudomonadota</taxon>
        <taxon>Betaproteobacteria</taxon>
        <taxon>Burkholderiales</taxon>
        <taxon>Alcaligenaceae</taxon>
        <taxon>Candidimonas</taxon>
    </lineage>
</organism>
<dbReference type="GO" id="GO:0005506">
    <property type="term" value="F:iron ion binding"/>
    <property type="evidence" value="ECO:0007669"/>
    <property type="project" value="InterPro"/>
</dbReference>
<evidence type="ECO:0000256" key="7">
    <source>
        <dbReference type="PIRSR" id="PIRSR000018-51"/>
    </source>
</evidence>
<sequence length="447" mass="46922">MANNAGTGGNKAARRGSRGKTRRTVRIAGVVIVVLLIGAAALLAGAFDPSYPASDVDRNPADAQLVARGKYLAAAADCAACHTARGGAPYAGGDALATPFGTIHGSNITPDKRYGIGKWSSADFYRALHDGLGPDHPLYPAMPYTSYRGITRADSDAIYAYLHSLKPVAQPDKGNDFAFPFNLRLLMRGWNLLFLKNTLPDVSAGSSQQWTRGRYLSNALGHCTECHTPRGALGQLQLGSTLGGGALGRLHAPDITPAGLAARGWTPQDLQTFLARGYAPQGSVYGEMYEAFHHSLRFLNSADNQAMVAYLLGDAPPAPQPLAPPPAAGGEQGQSVMAGRQHYLALCAGCHAVDGAGKPDVAVAMQGNTTVRNADPHNLLVVMLDGLDAQSFTGHDAMQSMPGFASRLDDAGLADLANYLRLTWGGQKADIQAADVRALRGKGSVQP</sequence>
<feature type="domain" description="Cytochrome c" evidence="10">
    <location>
        <begin position="64"/>
        <end position="166"/>
    </location>
</feature>
<dbReference type="InterPro" id="IPR009056">
    <property type="entry name" value="Cyt_c-like_dom"/>
</dbReference>
<keyword evidence="9" id="KW-0472">Membrane</keyword>
<accession>A0A225MBR7</accession>
<dbReference type="InterPro" id="IPR051459">
    <property type="entry name" value="Cytochrome_c-type_DH"/>
</dbReference>
<feature type="binding site" description="covalent" evidence="6">
    <location>
        <position position="347"/>
    </location>
    <ligand>
        <name>heme c</name>
        <dbReference type="ChEBI" id="CHEBI:61717"/>
        <label>3</label>
    </ligand>
</feature>
<dbReference type="GO" id="GO:0009055">
    <property type="term" value="F:electron transfer activity"/>
    <property type="evidence" value="ECO:0007669"/>
    <property type="project" value="InterPro"/>
</dbReference>
<dbReference type="GO" id="GO:0020037">
    <property type="term" value="F:heme binding"/>
    <property type="evidence" value="ECO:0007669"/>
    <property type="project" value="InterPro"/>
</dbReference>
<reference evidence="12" key="1">
    <citation type="submission" date="2017-06" db="EMBL/GenBank/DDBJ databases">
        <title>Herbaspirillum phytohormonus sp. nov., isolated from the root nodule of Robinia pseudoacacia in lead-zinc mine.</title>
        <authorList>
            <person name="Fan M."/>
            <person name="Lin Y."/>
        </authorList>
    </citation>
    <scope>NUCLEOTIDE SEQUENCE [LARGE SCALE GENOMIC DNA]</scope>
    <source>
        <strain evidence="12">SC-089</strain>
    </source>
</reference>
<evidence type="ECO:0000313" key="11">
    <source>
        <dbReference type="EMBL" id="OWT57590.1"/>
    </source>
</evidence>
<evidence type="ECO:0000256" key="3">
    <source>
        <dbReference type="ARBA" id="ARBA00022723"/>
    </source>
</evidence>
<keyword evidence="12" id="KW-1185">Reference proteome</keyword>
<keyword evidence="9" id="KW-1133">Transmembrane helix</keyword>
<feature type="binding site" description="covalent" evidence="6">
    <location>
        <position position="81"/>
    </location>
    <ligand>
        <name>heme c</name>
        <dbReference type="ChEBI" id="CHEBI:61717"/>
        <label>1</label>
    </ligand>
</feature>
<evidence type="ECO:0000256" key="2">
    <source>
        <dbReference type="ARBA" id="ARBA00022617"/>
    </source>
</evidence>
<dbReference type="InterPro" id="IPR008168">
    <property type="entry name" value="Cyt_C_IC"/>
</dbReference>
<feature type="domain" description="Cytochrome c" evidence="10">
    <location>
        <begin position="208"/>
        <end position="315"/>
    </location>
</feature>
<keyword evidence="5 7" id="KW-0408">Iron</keyword>
<feature type="binding site" description="axial binding residue" evidence="7">
    <location>
        <position position="227"/>
    </location>
    <ligand>
        <name>heme c</name>
        <dbReference type="ChEBI" id="CHEBI:61717"/>
        <label>2</label>
    </ligand>
    <ligandPart>
        <name>Fe</name>
        <dbReference type="ChEBI" id="CHEBI:18248"/>
    </ligandPart>
</feature>
<dbReference type="InterPro" id="IPR014353">
    <property type="entry name" value="Membr-bd_ADH_cyt_c"/>
</dbReference>
<dbReference type="AlphaFoldDB" id="A0A225MBR7"/>
<feature type="binding site" description="axial binding residue" evidence="7">
    <location>
        <position position="82"/>
    </location>
    <ligand>
        <name>heme c</name>
        <dbReference type="ChEBI" id="CHEBI:61717"/>
        <label>1</label>
    </ligand>
    <ligandPart>
        <name>Fe</name>
        <dbReference type="ChEBI" id="CHEBI:18248"/>
    </ligandPart>
</feature>
<dbReference type="RefSeq" id="WP_088604595.1">
    <property type="nucleotide sequence ID" value="NZ_NJIH01000009.1"/>
</dbReference>
<keyword evidence="3 7" id="KW-0479">Metal-binding</keyword>
<feature type="binding site" description="axial binding residue" evidence="7">
    <location>
        <position position="351"/>
    </location>
    <ligand>
        <name>heme c</name>
        <dbReference type="ChEBI" id="CHEBI:61717"/>
        <label>3</label>
    </ligand>
    <ligandPart>
        <name>Fe</name>
        <dbReference type="ChEBI" id="CHEBI:18248"/>
    </ligandPart>
</feature>
<keyword evidence="4" id="KW-0249">Electron transport</keyword>
<dbReference type="PROSITE" id="PS51007">
    <property type="entry name" value="CYTC"/>
    <property type="match status" value="3"/>
</dbReference>
<keyword evidence="2 6" id="KW-0349">Heme</keyword>
<name>A0A225MBR7_9BURK</name>
<feature type="region of interest" description="Disordered" evidence="8">
    <location>
        <begin position="1"/>
        <end position="20"/>
    </location>
</feature>
<evidence type="ECO:0000256" key="1">
    <source>
        <dbReference type="ARBA" id="ARBA00022448"/>
    </source>
</evidence>
<feature type="binding site" description="covalent" evidence="6">
    <location>
        <position position="350"/>
    </location>
    <ligand>
        <name>heme c</name>
        <dbReference type="ChEBI" id="CHEBI:61717"/>
        <label>3</label>
    </ligand>
</feature>
<evidence type="ECO:0000256" key="5">
    <source>
        <dbReference type="ARBA" id="ARBA00023004"/>
    </source>
</evidence>
<feature type="binding site" description="covalent" evidence="6">
    <location>
        <position position="226"/>
    </location>
    <ligand>
        <name>heme c</name>
        <dbReference type="ChEBI" id="CHEBI:61717"/>
        <label>2</label>
    </ligand>
</feature>
<feature type="binding site" description="covalent" evidence="6">
    <location>
        <position position="78"/>
    </location>
    <ligand>
        <name>heme c</name>
        <dbReference type="ChEBI" id="CHEBI:61717"/>
        <label>1</label>
    </ligand>
</feature>
<dbReference type="OrthoDB" id="9809720at2"/>
<feature type="domain" description="Cytochrome c" evidence="10">
    <location>
        <begin position="334"/>
        <end position="424"/>
    </location>
</feature>
<evidence type="ECO:0000256" key="4">
    <source>
        <dbReference type="ARBA" id="ARBA00022982"/>
    </source>
</evidence>
<proteinExistence type="predicted"/>
<evidence type="ECO:0000259" key="10">
    <source>
        <dbReference type="PROSITE" id="PS51007"/>
    </source>
</evidence>
<evidence type="ECO:0000256" key="8">
    <source>
        <dbReference type="SAM" id="MobiDB-lite"/>
    </source>
</evidence>
<keyword evidence="1" id="KW-0813">Transport</keyword>
<gene>
    <name evidence="11" type="ORF">CEY11_17010</name>
</gene>
<evidence type="ECO:0000256" key="9">
    <source>
        <dbReference type="SAM" id="Phobius"/>
    </source>
</evidence>
<dbReference type="Proteomes" id="UP000214603">
    <property type="component" value="Unassembled WGS sequence"/>
</dbReference>
<dbReference type="PRINTS" id="PR00605">
    <property type="entry name" value="CYTCHROMECIC"/>
</dbReference>
<comment type="cofactor">
    <cofactor evidence="6">
        <name>heme c</name>
        <dbReference type="ChEBI" id="CHEBI:61717"/>
    </cofactor>
    <text evidence="6">Binds 3 heme c groups covalently per subunit.</text>
</comment>
<evidence type="ECO:0000313" key="12">
    <source>
        <dbReference type="Proteomes" id="UP000214603"/>
    </source>
</evidence>
<dbReference type="SUPFAM" id="SSF46626">
    <property type="entry name" value="Cytochrome c"/>
    <property type="match status" value="3"/>
</dbReference>
<dbReference type="Gene3D" id="1.10.760.10">
    <property type="entry name" value="Cytochrome c-like domain"/>
    <property type="match status" value="2"/>
</dbReference>
<protein>
    <submittedName>
        <fullName evidence="11">Cytochrome C oxidase Cbb3</fullName>
    </submittedName>
</protein>
<dbReference type="EMBL" id="NJIH01000009">
    <property type="protein sequence ID" value="OWT57590.1"/>
    <property type="molecule type" value="Genomic_DNA"/>
</dbReference>
<dbReference type="Pfam" id="PF00034">
    <property type="entry name" value="Cytochrom_C"/>
    <property type="match status" value="2"/>
</dbReference>
<dbReference type="InterPro" id="IPR036909">
    <property type="entry name" value="Cyt_c-like_dom_sf"/>
</dbReference>
<dbReference type="PANTHER" id="PTHR35008">
    <property type="entry name" value="BLL4482 PROTEIN-RELATED"/>
    <property type="match status" value="1"/>
</dbReference>